<dbReference type="EMBL" id="JNAM01000005">
    <property type="protein sequence ID" value="KGF98380.1"/>
    <property type="molecule type" value="Genomic_DNA"/>
</dbReference>
<organism evidence="1 2">
    <name type="scientific">Prochlorococcus marinus str. MIT 9302</name>
    <dbReference type="NCBI Taxonomy" id="74545"/>
    <lineage>
        <taxon>Bacteria</taxon>
        <taxon>Bacillati</taxon>
        <taxon>Cyanobacteriota</taxon>
        <taxon>Cyanophyceae</taxon>
        <taxon>Synechococcales</taxon>
        <taxon>Prochlorococcaceae</taxon>
        <taxon>Prochlorococcus</taxon>
    </lineage>
</organism>
<comment type="caution">
    <text evidence="1">The sequence shown here is derived from an EMBL/GenBank/DDBJ whole genome shotgun (WGS) entry which is preliminary data.</text>
</comment>
<reference evidence="2" key="1">
    <citation type="journal article" date="2014" name="Sci. Data">
        <title>Genomes of diverse isolates of the marine cyanobacterium Prochlorococcus.</title>
        <authorList>
            <person name="Biller S."/>
            <person name="Berube P."/>
            <person name="Thompson J."/>
            <person name="Kelly L."/>
            <person name="Roggensack S."/>
            <person name="Awad L."/>
            <person name="Roache-Johnson K."/>
            <person name="Ding H."/>
            <person name="Giovannoni S.J."/>
            <person name="Moore L.R."/>
            <person name="Chisholm S.W."/>
        </authorList>
    </citation>
    <scope>NUCLEOTIDE SEQUENCE [LARGE SCALE GENOMIC DNA]</scope>
    <source>
        <strain evidence="2">MIT 9302</strain>
    </source>
</reference>
<dbReference type="Proteomes" id="UP000030445">
    <property type="component" value="Unassembled WGS sequence"/>
</dbReference>
<sequence length="41" mass="4974">MKTYLLLPKRFELKKPILVHLTKVQKRLAQPIEIWRSKIES</sequence>
<dbReference type="AlphaFoldDB" id="A0A0A2A9Y5"/>
<protein>
    <submittedName>
        <fullName evidence="1">Uncharacterized protein</fullName>
    </submittedName>
</protein>
<proteinExistence type="predicted"/>
<gene>
    <name evidence="1" type="ORF">EU96_0342</name>
</gene>
<accession>A0A0A2A9Y5</accession>
<evidence type="ECO:0000313" key="1">
    <source>
        <dbReference type="EMBL" id="KGF98380.1"/>
    </source>
</evidence>
<evidence type="ECO:0000313" key="2">
    <source>
        <dbReference type="Proteomes" id="UP000030445"/>
    </source>
</evidence>
<name>A0A0A2A9Y5_PROMR</name>